<dbReference type="InterPro" id="IPR042001">
    <property type="entry name" value="Sortase_F"/>
</dbReference>
<name>A0A543DAE2_9PSEU</name>
<protein>
    <submittedName>
        <fullName evidence="3">Sortase family protein</fullName>
    </submittedName>
</protein>
<dbReference type="InterPro" id="IPR005754">
    <property type="entry name" value="Sortase"/>
</dbReference>
<evidence type="ECO:0000313" key="3">
    <source>
        <dbReference type="EMBL" id="TQM06255.1"/>
    </source>
</evidence>
<dbReference type="Pfam" id="PF04203">
    <property type="entry name" value="Sortase"/>
    <property type="match status" value="1"/>
</dbReference>
<proteinExistence type="predicted"/>
<feature type="chain" id="PRO_5021939022" evidence="2">
    <location>
        <begin position="23"/>
        <end position="214"/>
    </location>
</feature>
<evidence type="ECO:0000313" key="4">
    <source>
        <dbReference type="Proteomes" id="UP000315677"/>
    </source>
</evidence>
<dbReference type="SUPFAM" id="SSF63817">
    <property type="entry name" value="Sortase"/>
    <property type="match status" value="1"/>
</dbReference>
<reference evidence="3 4" key="1">
    <citation type="submission" date="2019-06" db="EMBL/GenBank/DDBJ databases">
        <title>Sequencing the genomes of 1000 actinobacteria strains.</title>
        <authorList>
            <person name="Klenk H.-P."/>
        </authorList>
    </citation>
    <scope>NUCLEOTIDE SEQUENCE [LARGE SCALE GENOMIC DNA]</scope>
    <source>
        <strain evidence="3 4">DSM 45301</strain>
    </source>
</reference>
<sequence>MTRTLRRAGLAAVLLALVTACAAPPVPGPVGRAATSAATSATPAAPVASVPPPAPDAALAPSAPVGIAVPAIGVRVESLLALGIAGDGELEVPPDAASAGWFTLGPTPGARGPAVIAGHVDYAGVPGVFHRLAELAPGDEVSVPRADGSRAVFGTYRVDRYAKSEFPTERVYGDTGGPELRLITCGGAFDTRSGHYSDNVVAYARLVGVVRERG</sequence>
<accession>A0A543DAE2</accession>
<dbReference type="CDD" id="cd05829">
    <property type="entry name" value="Sortase_F"/>
    <property type="match status" value="1"/>
</dbReference>
<dbReference type="AlphaFoldDB" id="A0A543DAE2"/>
<keyword evidence="1" id="KW-0378">Hydrolase</keyword>
<organism evidence="3 4">
    <name type="scientific">Pseudonocardia kunmingensis</name>
    <dbReference type="NCBI Taxonomy" id="630975"/>
    <lineage>
        <taxon>Bacteria</taxon>
        <taxon>Bacillati</taxon>
        <taxon>Actinomycetota</taxon>
        <taxon>Actinomycetes</taxon>
        <taxon>Pseudonocardiales</taxon>
        <taxon>Pseudonocardiaceae</taxon>
        <taxon>Pseudonocardia</taxon>
    </lineage>
</organism>
<dbReference type="GO" id="GO:0016787">
    <property type="term" value="F:hydrolase activity"/>
    <property type="evidence" value="ECO:0007669"/>
    <property type="project" value="UniProtKB-KW"/>
</dbReference>
<comment type="caution">
    <text evidence="3">The sequence shown here is derived from an EMBL/GenBank/DDBJ whole genome shotgun (WGS) entry which is preliminary data.</text>
</comment>
<dbReference type="InterPro" id="IPR023365">
    <property type="entry name" value="Sortase_dom-sf"/>
</dbReference>
<evidence type="ECO:0000256" key="1">
    <source>
        <dbReference type="ARBA" id="ARBA00022801"/>
    </source>
</evidence>
<dbReference type="Proteomes" id="UP000315677">
    <property type="component" value="Unassembled WGS sequence"/>
</dbReference>
<dbReference type="NCBIfam" id="NF033748">
    <property type="entry name" value="class_F_sortase"/>
    <property type="match status" value="1"/>
</dbReference>
<dbReference type="RefSeq" id="WP_142059992.1">
    <property type="nucleotide sequence ID" value="NZ_VFPA01000004.1"/>
</dbReference>
<feature type="signal peptide" evidence="2">
    <location>
        <begin position="1"/>
        <end position="22"/>
    </location>
</feature>
<gene>
    <name evidence="3" type="ORF">FB558_6503</name>
</gene>
<keyword evidence="4" id="KW-1185">Reference proteome</keyword>
<dbReference type="EMBL" id="VFPA01000004">
    <property type="protein sequence ID" value="TQM06255.1"/>
    <property type="molecule type" value="Genomic_DNA"/>
</dbReference>
<keyword evidence="2" id="KW-0732">Signal</keyword>
<dbReference type="Gene3D" id="2.40.260.10">
    <property type="entry name" value="Sortase"/>
    <property type="match status" value="1"/>
</dbReference>
<dbReference type="OrthoDB" id="525039at2"/>
<dbReference type="PROSITE" id="PS51257">
    <property type="entry name" value="PROKAR_LIPOPROTEIN"/>
    <property type="match status" value="1"/>
</dbReference>
<evidence type="ECO:0000256" key="2">
    <source>
        <dbReference type="SAM" id="SignalP"/>
    </source>
</evidence>